<comment type="caution">
    <text evidence="1">The sequence shown here is derived from an EMBL/GenBank/DDBJ whole genome shotgun (WGS) entry which is preliminary data.</text>
</comment>
<evidence type="ECO:0000313" key="1">
    <source>
        <dbReference type="EMBL" id="KAH7833466.1"/>
    </source>
</evidence>
<sequence>MSAPIQTSSSSVTSVDELRYAGMDERKRKRLISNRDSARRSRMRKKKTMEDLANEVTRLKCENNGIVGKINKAAEGYMVVEAENNVLRAQAAELTERLRSLNSFLNCMGLNFEISDVPDTLLRPWNLPCPSQPIMASFDHE</sequence>
<name>A0ACB7WYH8_9ERIC</name>
<reference evidence="1 2" key="1">
    <citation type="journal article" date="2021" name="Hortic Res">
        <title>High-quality reference genome and annotation aids understanding of berry development for evergreen blueberry (Vaccinium darrowii).</title>
        <authorList>
            <person name="Yu J."/>
            <person name="Hulse-Kemp A.M."/>
            <person name="Babiker E."/>
            <person name="Staton M."/>
        </authorList>
    </citation>
    <scope>NUCLEOTIDE SEQUENCE [LARGE SCALE GENOMIC DNA]</scope>
    <source>
        <strain evidence="2">cv. NJ 8807/NJ 8810</strain>
        <tissue evidence="1">Young leaf</tissue>
    </source>
</reference>
<accession>A0ACB7WYH8</accession>
<gene>
    <name evidence="1" type="ORF">Vadar_006627</name>
</gene>
<dbReference type="Proteomes" id="UP000828048">
    <property type="component" value="Chromosome 2"/>
</dbReference>
<organism evidence="1 2">
    <name type="scientific">Vaccinium darrowii</name>
    <dbReference type="NCBI Taxonomy" id="229202"/>
    <lineage>
        <taxon>Eukaryota</taxon>
        <taxon>Viridiplantae</taxon>
        <taxon>Streptophyta</taxon>
        <taxon>Embryophyta</taxon>
        <taxon>Tracheophyta</taxon>
        <taxon>Spermatophyta</taxon>
        <taxon>Magnoliopsida</taxon>
        <taxon>eudicotyledons</taxon>
        <taxon>Gunneridae</taxon>
        <taxon>Pentapetalae</taxon>
        <taxon>asterids</taxon>
        <taxon>Ericales</taxon>
        <taxon>Ericaceae</taxon>
        <taxon>Vaccinioideae</taxon>
        <taxon>Vaccinieae</taxon>
        <taxon>Vaccinium</taxon>
    </lineage>
</organism>
<evidence type="ECO:0000313" key="2">
    <source>
        <dbReference type="Proteomes" id="UP000828048"/>
    </source>
</evidence>
<dbReference type="EMBL" id="CM037152">
    <property type="protein sequence ID" value="KAH7833466.1"/>
    <property type="molecule type" value="Genomic_DNA"/>
</dbReference>
<keyword evidence="2" id="KW-1185">Reference proteome</keyword>
<proteinExistence type="predicted"/>
<protein>
    <submittedName>
        <fullName evidence="1">Uncharacterized protein</fullName>
    </submittedName>
</protein>